<feature type="binding site" evidence="9">
    <location>
        <position position="1047"/>
    </location>
    <ligand>
        <name>Zn(2+)</name>
        <dbReference type="ChEBI" id="CHEBI:29105"/>
        <note>catalytic</note>
    </ligand>
</feature>
<feature type="binding site" evidence="9">
    <location>
        <position position="1051"/>
    </location>
    <ligand>
        <name>Zn(2+)</name>
        <dbReference type="ChEBI" id="CHEBI:29105"/>
        <note>catalytic</note>
    </ligand>
</feature>
<dbReference type="EMBL" id="SSOP01000148">
    <property type="protein sequence ID" value="KAB5590732.1"/>
    <property type="molecule type" value="Genomic_DNA"/>
</dbReference>
<dbReference type="Proteomes" id="UP000383932">
    <property type="component" value="Unassembled WGS sequence"/>
</dbReference>
<keyword evidence="5" id="KW-0378">Hydrolase</keyword>
<dbReference type="Gene3D" id="1.25.50.20">
    <property type="match status" value="1"/>
</dbReference>
<evidence type="ECO:0000313" key="15">
    <source>
        <dbReference type="EMBL" id="KAB5590732.1"/>
    </source>
</evidence>
<evidence type="ECO:0000256" key="7">
    <source>
        <dbReference type="ARBA" id="ARBA00023049"/>
    </source>
</evidence>
<feature type="domain" description="Aminopeptidase N-like N-terminal" evidence="14">
    <location>
        <begin position="712"/>
        <end position="881"/>
    </location>
</feature>
<comment type="cofactor">
    <cofactor evidence="9">
        <name>Zn(2+)</name>
        <dbReference type="ChEBI" id="CHEBI:29105"/>
    </cofactor>
    <text evidence="9">Binds 1 zinc ion per subunit.</text>
</comment>
<feature type="domain" description="Peptidase M1 membrane alanine aminopeptidase" evidence="12">
    <location>
        <begin position="975"/>
        <end position="1193"/>
    </location>
</feature>
<dbReference type="GO" id="GO:0006508">
    <property type="term" value="P:proteolysis"/>
    <property type="evidence" value="ECO:0007669"/>
    <property type="project" value="UniProtKB-KW"/>
</dbReference>
<dbReference type="GO" id="GO:0008270">
    <property type="term" value="F:zinc ion binding"/>
    <property type="evidence" value="ECO:0007669"/>
    <property type="project" value="InterPro"/>
</dbReference>
<dbReference type="Gene3D" id="1.10.390.10">
    <property type="entry name" value="Neutral Protease Domain 2"/>
    <property type="match status" value="1"/>
</dbReference>
<dbReference type="InterPro" id="IPR009091">
    <property type="entry name" value="RCC1/BLIP-II"/>
</dbReference>
<keyword evidence="4 9" id="KW-0479">Metal-binding</keyword>
<evidence type="ECO:0000256" key="1">
    <source>
        <dbReference type="ARBA" id="ARBA00010136"/>
    </source>
</evidence>
<feature type="repeat" description="RCC1" evidence="11">
    <location>
        <begin position="374"/>
        <end position="434"/>
    </location>
</feature>
<keyword evidence="16" id="KW-1185">Reference proteome</keyword>
<dbReference type="InterPro" id="IPR050344">
    <property type="entry name" value="Peptidase_M1_aminopeptidases"/>
</dbReference>
<evidence type="ECO:0000256" key="6">
    <source>
        <dbReference type="ARBA" id="ARBA00022833"/>
    </source>
</evidence>
<keyword evidence="6 9" id="KW-0862">Zinc</keyword>
<dbReference type="GO" id="GO:0070006">
    <property type="term" value="F:metalloaminopeptidase activity"/>
    <property type="evidence" value="ECO:0007669"/>
    <property type="project" value="TreeGrafter"/>
</dbReference>
<dbReference type="InterPro" id="IPR000408">
    <property type="entry name" value="Reg_chr_condens"/>
</dbReference>
<dbReference type="InterPro" id="IPR027268">
    <property type="entry name" value="Peptidase_M4/M1_CTD_sf"/>
</dbReference>
<dbReference type="FunFam" id="1.10.390.10:FF:000006">
    <property type="entry name" value="Puromycin-sensitive aminopeptidase"/>
    <property type="match status" value="1"/>
</dbReference>
<dbReference type="PANTHER" id="PTHR11533:SF174">
    <property type="entry name" value="PUROMYCIN-SENSITIVE AMINOPEPTIDASE-RELATED"/>
    <property type="match status" value="1"/>
</dbReference>
<dbReference type="Pfam" id="PF17900">
    <property type="entry name" value="Peptidase_M1_N"/>
    <property type="match status" value="1"/>
</dbReference>
<dbReference type="InterPro" id="IPR045357">
    <property type="entry name" value="Aminopeptidase_N-like_N"/>
</dbReference>
<dbReference type="InterPro" id="IPR024571">
    <property type="entry name" value="ERAP1-like_C_dom"/>
</dbReference>
<feature type="binding site" evidence="9">
    <location>
        <position position="1070"/>
    </location>
    <ligand>
        <name>Zn(2+)</name>
        <dbReference type="ChEBI" id="CHEBI:29105"/>
        <note>catalytic</note>
    </ligand>
</feature>
<dbReference type="PANTHER" id="PTHR11533">
    <property type="entry name" value="PROTEASE M1 ZINC METALLOPROTEASE"/>
    <property type="match status" value="1"/>
</dbReference>
<dbReference type="Gene3D" id="2.60.40.1910">
    <property type="match status" value="1"/>
</dbReference>
<dbReference type="InterPro" id="IPR042097">
    <property type="entry name" value="Aminopeptidase_N-like_N_sf"/>
</dbReference>
<evidence type="ECO:0000256" key="8">
    <source>
        <dbReference type="PIRSR" id="PIRSR634016-1"/>
    </source>
</evidence>
<keyword evidence="2" id="KW-0031">Aminopeptidase</keyword>
<dbReference type="Pfam" id="PF01433">
    <property type="entry name" value="Peptidase_M1"/>
    <property type="match status" value="1"/>
</dbReference>
<dbReference type="PROSITE" id="PS50012">
    <property type="entry name" value="RCC1_3"/>
    <property type="match status" value="1"/>
</dbReference>
<dbReference type="Gene3D" id="2.130.10.30">
    <property type="entry name" value="Regulator of chromosome condensation 1/beta-lactamase-inhibitor protein II"/>
    <property type="match status" value="1"/>
</dbReference>
<dbReference type="GO" id="GO:0016020">
    <property type="term" value="C:membrane"/>
    <property type="evidence" value="ECO:0007669"/>
    <property type="project" value="TreeGrafter"/>
</dbReference>
<evidence type="ECO:0000256" key="2">
    <source>
        <dbReference type="ARBA" id="ARBA00022438"/>
    </source>
</evidence>
<dbReference type="GO" id="GO:0005615">
    <property type="term" value="C:extracellular space"/>
    <property type="evidence" value="ECO:0007669"/>
    <property type="project" value="TreeGrafter"/>
</dbReference>
<dbReference type="GO" id="GO:0005737">
    <property type="term" value="C:cytoplasm"/>
    <property type="evidence" value="ECO:0007669"/>
    <property type="project" value="TreeGrafter"/>
</dbReference>
<keyword evidence="3" id="KW-0645">Protease</keyword>
<protein>
    <submittedName>
        <fullName evidence="15">Uncharacterized protein</fullName>
    </submittedName>
</protein>
<dbReference type="CDD" id="cd09601">
    <property type="entry name" value="M1_APN-Q_like"/>
    <property type="match status" value="1"/>
</dbReference>
<dbReference type="GO" id="GO:0043171">
    <property type="term" value="P:peptide catabolic process"/>
    <property type="evidence" value="ECO:0007669"/>
    <property type="project" value="TreeGrafter"/>
</dbReference>
<accession>A0A5N5QG46</accession>
<proteinExistence type="inferred from homology"/>
<keyword evidence="7" id="KW-0482">Metalloprotease</keyword>
<feature type="domain" description="ERAP1-like C-terminal" evidence="13">
    <location>
        <begin position="1271"/>
        <end position="1588"/>
    </location>
</feature>
<evidence type="ECO:0000256" key="11">
    <source>
        <dbReference type="PROSITE-ProRule" id="PRU00235"/>
    </source>
</evidence>
<organism evidence="15 16">
    <name type="scientific">Ceratobasidium theobromae</name>
    <dbReference type="NCBI Taxonomy" id="1582974"/>
    <lineage>
        <taxon>Eukaryota</taxon>
        <taxon>Fungi</taxon>
        <taxon>Dikarya</taxon>
        <taxon>Basidiomycota</taxon>
        <taxon>Agaricomycotina</taxon>
        <taxon>Agaricomycetes</taxon>
        <taxon>Cantharellales</taxon>
        <taxon>Ceratobasidiaceae</taxon>
        <taxon>Ceratobasidium</taxon>
    </lineage>
</organism>
<dbReference type="Gene3D" id="2.60.40.1730">
    <property type="entry name" value="tricorn interacting facor f3 domain"/>
    <property type="match status" value="1"/>
</dbReference>
<comment type="caution">
    <text evidence="15">The sequence shown here is derived from an EMBL/GenBank/DDBJ whole genome shotgun (WGS) entry which is preliminary data.</text>
</comment>
<dbReference type="FunFam" id="1.25.50.20:FF:000002">
    <property type="entry name" value="Aminopeptidase"/>
    <property type="match status" value="1"/>
</dbReference>
<name>A0A5N5QG46_9AGAM</name>
<dbReference type="SUPFAM" id="SSF63737">
    <property type="entry name" value="Leukotriene A4 hydrolase N-terminal domain"/>
    <property type="match status" value="1"/>
</dbReference>
<dbReference type="OrthoDB" id="10031169at2759"/>
<evidence type="ECO:0000313" key="16">
    <source>
        <dbReference type="Proteomes" id="UP000383932"/>
    </source>
</evidence>
<evidence type="ECO:0000259" key="13">
    <source>
        <dbReference type="Pfam" id="PF11838"/>
    </source>
</evidence>
<evidence type="ECO:0000256" key="4">
    <source>
        <dbReference type="ARBA" id="ARBA00022723"/>
    </source>
</evidence>
<feature type="site" description="Transition state stabilizer" evidence="10">
    <location>
        <position position="1134"/>
    </location>
</feature>
<gene>
    <name evidence="15" type="ORF">CTheo_5823</name>
</gene>
<evidence type="ECO:0000259" key="12">
    <source>
        <dbReference type="Pfam" id="PF01433"/>
    </source>
</evidence>
<evidence type="ECO:0000256" key="9">
    <source>
        <dbReference type="PIRSR" id="PIRSR634016-3"/>
    </source>
</evidence>
<dbReference type="SUPFAM" id="SSF50985">
    <property type="entry name" value="RCC1/BLIP-II"/>
    <property type="match status" value="1"/>
</dbReference>
<reference evidence="15 16" key="1">
    <citation type="journal article" date="2019" name="Fungal Biol. Biotechnol.">
        <title>Draft genome sequence of fastidious pathogen Ceratobasidium theobromae, which causes vascular-streak dieback in Theobroma cacao.</title>
        <authorList>
            <person name="Ali S.S."/>
            <person name="Asman A."/>
            <person name="Shao J."/>
            <person name="Firmansyah A.P."/>
            <person name="Susilo A.W."/>
            <person name="Rosmana A."/>
            <person name="McMahon P."/>
            <person name="Junaid M."/>
            <person name="Guest D."/>
            <person name="Kheng T.Y."/>
            <person name="Meinhardt L.W."/>
            <person name="Bailey B.A."/>
        </authorList>
    </citation>
    <scope>NUCLEOTIDE SEQUENCE [LARGE SCALE GENOMIC DNA]</scope>
    <source>
        <strain evidence="15 16">CT2</strain>
    </source>
</reference>
<evidence type="ECO:0000256" key="3">
    <source>
        <dbReference type="ARBA" id="ARBA00022670"/>
    </source>
</evidence>
<evidence type="ECO:0000259" key="14">
    <source>
        <dbReference type="Pfam" id="PF17900"/>
    </source>
</evidence>
<dbReference type="GO" id="GO:0042277">
    <property type="term" value="F:peptide binding"/>
    <property type="evidence" value="ECO:0007669"/>
    <property type="project" value="TreeGrafter"/>
</dbReference>
<dbReference type="Pfam" id="PF00415">
    <property type="entry name" value="RCC1"/>
    <property type="match status" value="1"/>
</dbReference>
<feature type="active site" description="Proton acceptor" evidence="8">
    <location>
        <position position="1048"/>
    </location>
</feature>
<dbReference type="SUPFAM" id="SSF55486">
    <property type="entry name" value="Metalloproteases ('zincins'), catalytic domain"/>
    <property type="match status" value="1"/>
</dbReference>
<comment type="similarity">
    <text evidence="1">Belongs to the peptidase M1 family.</text>
</comment>
<evidence type="ECO:0000256" key="10">
    <source>
        <dbReference type="PIRSR" id="PIRSR634016-4"/>
    </source>
</evidence>
<dbReference type="InterPro" id="IPR014782">
    <property type="entry name" value="Peptidase_M1_dom"/>
</dbReference>
<dbReference type="Pfam" id="PF11838">
    <property type="entry name" value="ERAP1_C"/>
    <property type="match status" value="1"/>
</dbReference>
<evidence type="ECO:0000256" key="5">
    <source>
        <dbReference type="ARBA" id="ARBA00022801"/>
    </source>
</evidence>
<sequence length="1613" mass="177645">MIRSGFSTTARIGAVYPRNLASFSLRKTITSRVAAPNPGGNGKGRSFRTFAAGAVLAGVAITTHILSRQVIYNEDPNAIAVEIAGPTNTSPLKRSDDGTLRTYIWGSNKYKLVPGSEKDNVRIPQDISSWTGVALRDLALHEKHAACVDAAGDIYQWGLGYSGENNRGLEPQITLSGKNISKIALSPARVFALSEKTGKIYVLARAVEKQKRDIAGSSWWNLGGWLGGDGPSVDHLELKVDSKLGRGEKFISISAGREHLIALTSQGRTFALPSSLSANTCGQLGFRKFTIPDITAENPSTAPRISVELTPRALEDPYALATPYIRYGQASSSSYVDAGIGFCDTLFEIPSLRGINVVQALAGDRCSFVRTREGRVLAWGANSFGQLGLGATAVTEAVTIPTEVILSRNYSGSTSVRCTNMATGGDLAYFVVDVLSTSNVPSVDVLACGMGQWGGLGNGLFTQAQGAPVKVKSASGVTEYNEATNSMQPLRTRSISVSPAPQTSHTLLTLGTGELSEGSKDYGADAVGNDVLAFGYNIDGQLGNGKRSNQCTPNHIPALGGVVGRMMLRERPKVPLIDLQGRKCGTGRVEETAVAGIIDVRKCDSCSGREPRATMLQPVVSRVLGQSRSIKLGRAPILKLFTPASPTVLERPSQSLATKKVTSRSRKQDPFRLQRRVLCFTSDYDSPVMSASTPQDSSKPKDEFRLPTNVCPTHYDLTIQTDLEALTFKGFVIVDLDILKETSTITFNSSDLILHEEGATITSDALKTEQTQTVKLTGVDQKSERASVQLTTPLPAGSKAKLRIGYEGKLTGSMMGYYYSSAPHEGKPRNYTLTQFEPTAARRAYPCWDEPALKATYSITMISREDTVSLSNMSATSEKPFIESEISESEKGGVGKLVKMKMKTKVEGSTLNKKGWKITTFEKSPPVTLQMSSYLVAFANGHFEHLESSYTSPLSGKTRPLRIYATKDIIHQAQFALDVKAKVLPIYEKVFDVEYPLPKLDTLVANDFDAGAMENWGLITGRTSVFLFDEKKSDLQAKKRVATVQSHECAHMWFGDIVTMNWWNSLWLNEGFATIAGEVIIIDKVFPEWGVHSEFITHHLERALELDAQRSSHPIEVDCPDANQINQIFDALSYSKAASMLRMLARYVGEDVFLKGVSIYLKKRLYGNSDPKDLWDGISEAAGVDISEVMKNWVFEIGFPVLTVTETAAGIHIRQDRFLSTGDATEEENKTIWQIPLSLLNTNADGKPTVDHSIVLSEREMDIKFDTNKPWKLNSGTVGVFRTAYTPERLAKLGEEAARSGSSFSLEDRIGLVSDAMVLARAGYGKTSGGLSVISRLRGETEYLVWESIASHLNTLEKVWWEQPQEILDQIRAFRRYLFSPLVEKLGYEYKESDSPDVRQLRTLVITQSATARDEAVIKELRERFSHYHATGDDAKIPADLQRITYRIAVNYGGEEEYEAVKKIAEDPPTPGSKIAAMLAMPHTQEKALIEATLKYMDNVKDQDVMYYFSGLSANLASRRRISEHFKEDYEKLLKRFEGNFSLSYLVKYAFDSFSSEKDAQEIEKFFKNKDTSKYNLALAQSLDSIRANAKWLDRARDDVAQWLVEWQKSSNA</sequence>
<dbReference type="InterPro" id="IPR034016">
    <property type="entry name" value="M1_APN-typ"/>
</dbReference>